<comment type="similarity">
    <text evidence="2">Belongs to the major facilitator superfamily. Proton-dependent oligopeptide transporter (POT/PTR) (TC 2.A.17) family.</text>
</comment>
<protein>
    <submittedName>
        <fullName evidence="7">Uncharacterized protein</fullName>
    </submittedName>
</protein>
<feature type="transmembrane region" description="Helical" evidence="6">
    <location>
        <begin position="199"/>
        <end position="219"/>
    </location>
</feature>
<dbReference type="Proteomes" id="UP000807716">
    <property type="component" value="Unassembled WGS sequence"/>
</dbReference>
<feature type="transmembrane region" description="Helical" evidence="6">
    <location>
        <begin position="123"/>
        <end position="145"/>
    </location>
</feature>
<feature type="transmembrane region" description="Helical" evidence="6">
    <location>
        <begin position="96"/>
        <end position="116"/>
    </location>
</feature>
<keyword evidence="4 6" id="KW-1133">Transmembrane helix</keyword>
<proteinExistence type="inferred from homology"/>
<reference evidence="7" key="1">
    <citation type="journal article" date="2020" name="Fungal Divers.">
        <title>Resolving the Mortierellaceae phylogeny through synthesis of multi-gene phylogenetics and phylogenomics.</title>
        <authorList>
            <person name="Vandepol N."/>
            <person name="Liber J."/>
            <person name="Desiro A."/>
            <person name="Na H."/>
            <person name="Kennedy M."/>
            <person name="Barry K."/>
            <person name="Grigoriev I.V."/>
            <person name="Miller A.N."/>
            <person name="O'Donnell K."/>
            <person name="Stajich J.E."/>
            <person name="Bonito G."/>
        </authorList>
    </citation>
    <scope>NUCLEOTIDE SEQUENCE</scope>
    <source>
        <strain evidence="7">BC1065</strain>
    </source>
</reference>
<feature type="transmembrane region" description="Helical" evidence="6">
    <location>
        <begin position="397"/>
        <end position="415"/>
    </location>
</feature>
<dbReference type="SUPFAM" id="SSF103473">
    <property type="entry name" value="MFS general substrate transporter"/>
    <property type="match status" value="1"/>
</dbReference>
<organism evidence="7 8">
    <name type="scientific">Actinomortierella ambigua</name>
    <dbReference type="NCBI Taxonomy" id="1343610"/>
    <lineage>
        <taxon>Eukaryota</taxon>
        <taxon>Fungi</taxon>
        <taxon>Fungi incertae sedis</taxon>
        <taxon>Mucoromycota</taxon>
        <taxon>Mortierellomycotina</taxon>
        <taxon>Mortierellomycetes</taxon>
        <taxon>Mortierellales</taxon>
        <taxon>Mortierellaceae</taxon>
        <taxon>Actinomortierella</taxon>
    </lineage>
</organism>
<feature type="transmembrane region" description="Helical" evidence="6">
    <location>
        <begin position="480"/>
        <end position="501"/>
    </location>
</feature>
<dbReference type="GO" id="GO:0022857">
    <property type="term" value="F:transmembrane transporter activity"/>
    <property type="evidence" value="ECO:0007669"/>
    <property type="project" value="InterPro"/>
</dbReference>
<name>A0A9P6QJG6_9FUNG</name>
<dbReference type="EMBL" id="JAAAJB010000080">
    <property type="protein sequence ID" value="KAG0267191.1"/>
    <property type="molecule type" value="Genomic_DNA"/>
</dbReference>
<feature type="transmembrane region" description="Helical" evidence="6">
    <location>
        <begin position="454"/>
        <end position="473"/>
    </location>
</feature>
<feature type="transmembrane region" description="Helical" evidence="6">
    <location>
        <begin position="157"/>
        <end position="178"/>
    </location>
</feature>
<dbReference type="InterPro" id="IPR036259">
    <property type="entry name" value="MFS_trans_sf"/>
</dbReference>
<dbReference type="AlphaFoldDB" id="A0A9P6QJG6"/>
<keyword evidence="5 6" id="KW-0472">Membrane</keyword>
<dbReference type="OrthoDB" id="8904098at2759"/>
<evidence type="ECO:0000256" key="2">
    <source>
        <dbReference type="ARBA" id="ARBA00005982"/>
    </source>
</evidence>
<dbReference type="InterPro" id="IPR000109">
    <property type="entry name" value="POT_fam"/>
</dbReference>
<comment type="caution">
    <text evidence="7">The sequence shown here is derived from an EMBL/GenBank/DDBJ whole genome shotgun (WGS) entry which is preliminary data.</text>
</comment>
<dbReference type="Gene3D" id="1.20.1250.20">
    <property type="entry name" value="MFS general substrate transporter like domains"/>
    <property type="match status" value="1"/>
</dbReference>
<keyword evidence="8" id="KW-1185">Reference proteome</keyword>
<evidence type="ECO:0000313" key="7">
    <source>
        <dbReference type="EMBL" id="KAG0267191.1"/>
    </source>
</evidence>
<dbReference type="PROSITE" id="PS01022">
    <property type="entry name" value="PTR2_1"/>
    <property type="match status" value="1"/>
</dbReference>
<sequence length="564" mass="63773">MTRTHKDEESHEIDELQDVTQQDLLTEREKELMELEARLNVELDARLRANPGKHPVAIYFILSNEFGERFCYYAIAPNLNKYFLQITGMEKIQAKVYTTTFIMLAFFFPVLGAALSDSYFGKWWTIISFSVIYFIGMITLTVFAIPNLLGPVGTVSYGLSFLPMVIIALGTGGIKPCVSSHGGDQYLPSQERAKDRFFSLFYVAIQVGELISQFLVPVIANKPCMGQSTCYPYAFLLPTVVFLLSSIVFALGHRWYRVVPPLGEFLPWRAVKAAMLASSRFVRAGPEERARQGHWLNFAEAEYGGVFLDDVRDFALLLSLIVLPLSFWGMLYFQNDSEWADQYYQMNGALFGKQSQVLSSQFSSVESMLKIAFLPLLVYIVYPFCERRGWNFSLVRRLSVGYVIMIFSFAISAALNSPIEAGYHRAGREHKDMANYDGSYCAECLSGWLQLPQWLLFALSGSMIWPTTIQFMYVESGRQFRAFATSFGLLIGSLGSIWITLLDPAMANAGLETTARMWVFCAIGVGGWILFMALAWSYTPRRQRIPINEAARVAKETEYCLSNS</sequence>
<dbReference type="InterPro" id="IPR018456">
    <property type="entry name" value="PTR2_symporter_CS"/>
</dbReference>
<evidence type="ECO:0000256" key="3">
    <source>
        <dbReference type="ARBA" id="ARBA00022692"/>
    </source>
</evidence>
<evidence type="ECO:0000256" key="1">
    <source>
        <dbReference type="ARBA" id="ARBA00004141"/>
    </source>
</evidence>
<evidence type="ECO:0000256" key="5">
    <source>
        <dbReference type="ARBA" id="ARBA00023136"/>
    </source>
</evidence>
<gene>
    <name evidence="7" type="ORF">DFQ27_009095</name>
</gene>
<evidence type="ECO:0000256" key="6">
    <source>
        <dbReference type="SAM" id="Phobius"/>
    </source>
</evidence>
<dbReference type="GO" id="GO:0016020">
    <property type="term" value="C:membrane"/>
    <property type="evidence" value="ECO:0007669"/>
    <property type="project" value="UniProtKB-SubCell"/>
</dbReference>
<dbReference type="Pfam" id="PF00854">
    <property type="entry name" value="PTR2"/>
    <property type="match status" value="1"/>
</dbReference>
<keyword evidence="3 6" id="KW-0812">Transmembrane</keyword>
<comment type="subcellular location">
    <subcellularLocation>
        <location evidence="1">Membrane</location>
        <topology evidence="1">Multi-pass membrane protein</topology>
    </subcellularLocation>
</comment>
<feature type="transmembrane region" description="Helical" evidence="6">
    <location>
        <begin position="231"/>
        <end position="252"/>
    </location>
</feature>
<evidence type="ECO:0000313" key="8">
    <source>
        <dbReference type="Proteomes" id="UP000807716"/>
    </source>
</evidence>
<dbReference type="PANTHER" id="PTHR11654">
    <property type="entry name" value="OLIGOPEPTIDE TRANSPORTER-RELATED"/>
    <property type="match status" value="1"/>
</dbReference>
<feature type="transmembrane region" description="Helical" evidence="6">
    <location>
        <begin position="314"/>
        <end position="333"/>
    </location>
</feature>
<accession>A0A9P6QJG6</accession>
<dbReference type="GO" id="GO:0006857">
    <property type="term" value="P:oligopeptide transport"/>
    <property type="evidence" value="ECO:0007669"/>
    <property type="project" value="InterPro"/>
</dbReference>
<evidence type="ECO:0000256" key="4">
    <source>
        <dbReference type="ARBA" id="ARBA00022989"/>
    </source>
</evidence>
<feature type="transmembrane region" description="Helical" evidence="6">
    <location>
        <begin position="517"/>
        <end position="538"/>
    </location>
</feature>